<dbReference type="InterPro" id="IPR002837">
    <property type="entry name" value="DUF123"/>
</dbReference>
<keyword evidence="3" id="KW-1185">Reference proteome</keyword>
<dbReference type="GeneID" id="71965203"/>
<protein>
    <recommendedName>
        <fullName evidence="1">GIY-YIG domain-containing protein</fullName>
    </recommendedName>
</protein>
<evidence type="ECO:0000259" key="1">
    <source>
        <dbReference type="SMART" id="SM00465"/>
    </source>
</evidence>
<dbReference type="PANTHER" id="PTHR37460:SF1">
    <property type="entry name" value="ENDONUCLEASE III"/>
    <property type="match status" value="1"/>
</dbReference>
<name>A0ABM7YDG7_9EURY</name>
<evidence type="ECO:0000313" key="2">
    <source>
        <dbReference type="EMBL" id="BDH79305.1"/>
    </source>
</evidence>
<dbReference type="SMART" id="SM00465">
    <property type="entry name" value="GIYc"/>
    <property type="match status" value="1"/>
</dbReference>
<dbReference type="PANTHER" id="PTHR37460">
    <property type="entry name" value="ENDONUCLEASE III"/>
    <property type="match status" value="1"/>
</dbReference>
<reference evidence="2 3" key="1">
    <citation type="submission" date="2022-04" db="EMBL/GenBank/DDBJ databases">
        <title>Complete genome of Methanothermobacter tenebrarum strain RMAS.</title>
        <authorList>
            <person name="Nakamura K."/>
            <person name="Oshima K."/>
            <person name="Hattori M."/>
            <person name="Kamagata Y."/>
            <person name="Takamizawa K."/>
        </authorList>
    </citation>
    <scope>NUCLEOTIDE SEQUENCE [LARGE SCALE GENOMIC DNA]</scope>
    <source>
        <strain evidence="2 3">RMAS</strain>
    </source>
</reference>
<dbReference type="InterPro" id="IPR000305">
    <property type="entry name" value="GIY-YIG_endonuc"/>
</dbReference>
<feature type="domain" description="GIY-YIG" evidence="1">
    <location>
        <begin position="13"/>
        <end position="109"/>
    </location>
</feature>
<dbReference type="CDD" id="cd10441">
    <property type="entry name" value="GIY-YIG_COG1833"/>
    <property type="match status" value="1"/>
</dbReference>
<organism evidence="2 3">
    <name type="scientific">Methanothermobacter tenebrarum</name>
    <dbReference type="NCBI Taxonomy" id="680118"/>
    <lineage>
        <taxon>Archaea</taxon>
        <taxon>Methanobacteriati</taxon>
        <taxon>Methanobacteriota</taxon>
        <taxon>Methanomada group</taxon>
        <taxon>Methanobacteria</taxon>
        <taxon>Methanobacteriales</taxon>
        <taxon>Methanobacteriaceae</taxon>
        <taxon>Methanothermobacter</taxon>
    </lineage>
</organism>
<proteinExistence type="predicted"/>
<gene>
    <name evidence="2" type="ORF">MTTB_06840</name>
</gene>
<dbReference type="Proteomes" id="UP000831817">
    <property type="component" value="Chromosome"/>
</dbReference>
<evidence type="ECO:0000313" key="3">
    <source>
        <dbReference type="Proteomes" id="UP000831817"/>
    </source>
</evidence>
<dbReference type="Pfam" id="PF01986">
    <property type="entry name" value="DUF123"/>
    <property type="match status" value="1"/>
</dbReference>
<dbReference type="RefSeq" id="WP_248565131.1">
    <property type="nucleotide sequence ID" value="NZ_AP025698.1"/>
</dbReference>
<sequence length="137" mass="15512">MIIRIGKTLSLNVGALGRVKIERGYYVYVGSAFNSLKARIKRHLSGDKRIHWHVDYLLAHEDAMIEDVIFTADKRQLECLISNGLENQGSIWGFGCSDCKCRSHLHYYKDLGVAKNAILNVMGELGVKVMFLEDLKL</sequence>
<dbReference type="EMBL" id="AP025698">
    <property type="protein sequence ID" value="BDH79305.1"/>
    <property type="molecule type" value="Genomic_DNA"/>
</dbReference>
<accession>A0ABM7YDG7</accession>